<feature type="region of interest" description="Disordered" evidence="9">
    <location>
        <begin position="692"/>
        <end position="712"/>
    </location>
</feature>
<evidence type="ECO:0000259" key="10">
    <source>
        <dbReference type="PROSITE" id="PS50850"/>
    </source>
</evidence>
<dbReference type="Proteomes" id="UP000594260">
    <property type="component" value="Unplaced"/>
</dbReference>
<feature type="domain" description="Major facilitator superfamily (MFS) profile" evidence="10">
    <location>
        <begin position="100"/>
        <end position="691"/>
    </location>
</feature>
<feature type="transmembrane region" description="Helical" evidence="8">
    <location>
        <begin position="257"/>
        <end position="280"/>
    </location>
</feature>
<feature type="transmembrane region" description="Helical" evidence="8">
    <location>
        <begin position="222"/>
        <end position="245"/>
    </location>
</feature>
<evidence type="ECO:0000313" key="12">
    <source>
        <dbReference type="EnsemblMetazoa" id="XP_022660216"/>
    </source>
</evidence>
<dbReference type="FunCoup" id="A0A7M7K219">
    <property type="interactions" value="62"/>
</dbReference>
<dbReference type="Gene3D" id="1.20.1250.20">
    <property type="entry name" value="MFS general substrate transporter like domains"/>
    <property type="match status" value="1"/>
</dbReference>
<feature type="transmembrane region" description="Helical" evidence="8">
    <location>
        <begin position="406"/>
        <end position="430"/>
    </location>
</feature>
<feature type="domain" description="Kazal-like" evidence="11">
    <location>
        <begin position="486"/>
        <end position="542"/>
    </location>
</feature>
<organism evidence="12 13">
    <name type="scientific">Varroa destructor</name>
    <name type="common">Honeybee mite</name>
    <dbReference type="NCBI Taxonomy" id="109461"/>
    <lineage>
        <taxon>Eukaryota</taxon>
        <taxon>Metazoa</taxon>
        <taxon>Ecdysozoa</taxon>
        <taxon>Arthropoda</taxon>
        <taxon>Chelicerata</taxon>
        <taxon>Arachnida</taxon>
        <taxon>Acari</taxon>
        <taxon>Parasitiformes</taxon>
        <taxon>Mesostigmata</taxon>
        <taxon>Gamasina</taxon>
        <taxon>Dermanyssoidea</taxon>
        <taxon>Varroidae</taxon>
        <taxon>Varroa</taxon>
    </lineage>
</organism>
<feature type="transmembrane region" description="Helical" evidence="8">
    <location>
        <begin position="442"/>
        <end position="461"/>
    </location>
</feature>
<protein>
    <recommendedName>
        <fullName evidence="8">Solute carrier organic anion transporter family member</fullName>
    </recommendedName>
</protein>
<keyword evidence="13" id="KW-1185">Reference proteome</keyword>
<dbReference type="InterPro" id="IPR004156">
    <property type="entry name" value="OATP"/>
</dbReference>
<keyword evidence="7" id="KW-1015">Disulfide bond</keyword>
<dbReference type="InterPro" id="IPR036058">
    <property type="entry name" value="Kazal_dom_sf"/>
</dbReference>
<dbReference type="InterPro" id="IPR036259">
    <property type="entry name" value="MFS_trans_sf"/>
</dbReference>
<dbReference type="GO" id="GO:0006811">
    <property type="term" value="P:monoatomic ion transport"/>
    <property type="evidence" value="ECO:0007669"/>
    <property type="project" value="UniProtKB-KW"/>
</dbReference>
<feature type="transmembrane region" description="Helical" evidence="8">
    <location>
        <begin position="137"/>
        <end position="159"/>
    </location>
</feature>
<dbReference type="NCBIfam" id="TIGR00805">
    <property type="entry name" value="oat"/>
    <property type="match status" value="1"/>
</dbReference>
<feature type="transmembrane region" description="Helical" evidence="8">
    <location>
        <begin position="166"/>
        <end position="187"/>
    </location>
</feature>
<evidence type="ECO:0000256" key="5">
    <source>
        <dbReference type="ARBA" id="ARBA00022989"/>
    </source>
</evidence>
<dbReference type="PROSITE" id="PS50850">
    <property type="entry name" value="MFS"/>
    <property type="match status" value="1"/>
</dbReference>
<dbReference type="SUPFAM" id="SSF103473">
    <property type="entry name" value="MFS general substrate transporter"/>
    <property type="match status" value="1"/>
</dbReference>
<reference evidence="12" key="1">
    <citation type="submission" date="2021-01" db="UniProtKB">
        <authorList>
            <consortium name="EnsemblMetazoa"/>
        </authorList>
    </citation>
    <scope>IDENTIFICATION</scope>
</reference>
<feature type="transmembrane region" description="Helical" evidence="8">
    <location>
        <begin position="373"/>
        <end position="394"/>
    </location>
</feature>
<dbReference type="Pfam" id="PF07648">
    <property type="entry name" value="Kazal_2"/>
    <property type="match status" value="1"/>
</dbReference>
<evidence type="ECO:0000256" key="6">
    <source>
        <dbReference type="ARBA" id="ARBA00023136"/>
    </source>
</evidence>
<evidence type="ECO:0000256" key="1">
    <source>
        <dbReference type="ARBA" id="ARBA00004651"/>
    </source>
</evidence>
<dbReference type="GO" id="GO:0043252">
    <property type="term" value="P:sodium-independent organic anion transport"/>
    <property type="evidence" value="ECO:0007669"/>
    <property type="project" value="TreeGrafter"/>
</dbReference>
<dbReference type="KEGG" id="vde:111249969"/>
<dbReference type="EnsemblMetazoa" id="XM_022804481">
    <property type="protein sequence ID" value="XP_022660216"/>
    <property type="gene ID" value="LOC111249969"/>
</dbReference>
<dbReference type="InterPro" id="IPR020846">
    <property type="entry name" value="MFS_dom"/>
</dbReference>
<keyword evidence="8" id="KW-0813">Transport</keyword>
<evidence type="ECO:0000256" key="3">
    <source>
        <dbReference type="ARBA" id="ARBA00022475"/>
    </source>
</evidence>
<feature type="transmembrane region" description="Helical" evidence="8">
    <location>
        <begin position="665"/>
        <end position="686"/>
    </location>
</feature>
<dbReference type="Pfam" id="PF03137">
    <property type="entry name" value="OATP"/>
    <property type="match status" value="1"/>
</dbReference>
<dbReference type="RefSeq" id="XP_022660216.1">
    <property type="nucleotide sequence ID" value="XM_022804481.1"/>
</dbReference>
<dbReference type="PANTHER" id="PTHR11388:SF100">
    <property type="entry name" value="SOLUTE CARRIER ORGANIC ANION TRANSPORTER FAMILY MEMBER 4A1"/>
    <property type="match status" value="1"/>
</dbReference>
<dbReference type="AlphaFoldDB" id="A0A7M7K219"/>
<feature type="transmembrane region" description="Helical" evidence="8">
    <location>
        <begin position="96"/>
        <end position="117"/>
    </location>
</feature>
<feature type="transmembrane region" description="Helical" evidence="8">
    <location>
        <begin position="570"/>
        <end position="594"/>
    </location>
</feature>
<keyword evidence="8" id="KW-0406">Ion transport</keyword>
<evidence type="ECO:0000256" key="9">
    <source>
        <dbReference type="SAM" id="MobiDB-lite"/>
    </source>
</evidence>
<keyword evidence="5 8" id="KW-1133">Transmembrane helix</keyword>
<evidence type="ECO:0000256" key="8">
    <source>
        <dbReference type="RuleBase" id="RU362056"/>
    </source>
</evidence>
<dbReference type="GeneID" id="111249969"/>
<dbReference type="OMA" id="IASAYQF"/>
<dbReference type="PROSITE" id="PS51465">
    <property type="entry name" value="KAZAL_2"/>
    <property type="match status" value="1"/>
</dbReference>
<accession>A0A7M7K219</accession>
<evidence type="ECO:0000313" key="13">
    <source>
        <dbReference type="Proteomes" id="UP000594260"/>
    </source>
</evidence>
<evidence type="ECO:0000256" key="4">
    <source>
        <dbReference type="ARBA" id="ARBA00022692"/>
    </source>
</evidence>
<dbReference type="SUPFAM" id="SSF100895">
    <property type="entry name" value="Kazal-type serine protease inhibitors"/>
    <property type="match status" value="1"/>
</dbReference>
<dbReference type="GO" id="GO:0015347">
    <property type="term" value="F:sodium-independent organic anion transmembrane transporter activity"/>
    <property type="evidence" value="ECO:0007669"/>
    <property type="project" value="TreeGrafter"/>
</dbReference>
<sequence>MNGQANGEPPATNTTDLAIITKDTKLGGPGTGGAIGISNGKESSKESAHLSAFGISLPKFRMHNGRRATIASLGEQDEMCGILGFRLRWLQRFKTVEWFLFVFCSMGYIQGFINNGITTSVSAHIERRFELKSVDIGLVYAGYNIASFACITPVSYLLAESHRPRVLALGGLINTVSYFLFTLPHWIAPAHEHNGGSHSSLMCGFESSACRQSETNLENYKWIFIIANILHGMGSSPFYTIGVAYLDDNTPAERSGLYIATFYATAILGPACGVMLGGYFSSLPENLHDISSFSSGALARSETWVGNWWIGYLIAGIICIGLTLPMALFPKIMDPLKTATIHGSPSSKKSDTSNEKLDKTFLQYMKFLLTNPIFITLSLAAASETFVATGYLSFGVKLFMTLFSMTGHSAAAVLGVVAVPSAFGGTILGGYLTRKMNARPAVVIRICTLIACIPFIATFAFRDSCPPREYMTRRGLRPLYANFTNTDLLMDCNSMCRCTHNTFEPTCGADGVNYYSPCHAGCSDSRMETVGHVIYSNCSCILNRTSKLDDIELEAGQGLTRPCEPKPCSVLYIFCVAMFIYLFFIFLVATPSLLSMMKSVPEDSKTLALGINYVSLRLFGTIPGPLLFGKVVDSSCVLFKQKPCGGSGATGNCVIYENSRLAINVFNLMIIVKTFALAFFMLACLFSKTSSQTAPSTDQITPLKIPTNEEKT</sequence>
<evidence type="ECO:0000256" key="7">
    <source>
        <dbReference type="ARBA" id="ARBA00023157"/>
    </source>
</evidence>
<comment type="caution">
    <text evidence="8">Lacks conserved residue(s) required for the propagation of feature annotation.</text>
</comment>
<name>A0A7M7K219_VARDE</name>
<proteinExistence type="inferred from homology"/>
<dbReference type="OrthoDB" id="6424230at2759"/>
<evidence type="ECO:0000259" key="11">
    <source>
        <dbReference type="PROSITE" id="PS51465"/>
    </source>
</evidence>
<feature type="transmembrane region" description="Helical" evidence="8">
    <location>
        <begin position="309"/>
        <end position="329"/>
    </location>
</feature>
<dbReference type="PANTHER" id="PTHR11388">
    <property type="entry name" value="ORGANIC ANION TRANSPORTER"/>
    <property type="match status" value="1"/>
</dbReference>
<keyword evidence="4 8" id="KW-0812">Transmembrane</keyword>
<dbReference type="InParanoid" id="A0A7M7K219"/>
<evidence type="ECO:0000256" key="2">
    <source>
        <dbReference type="ARBA" id="ARBA00009657"/>
    </source>
</evidence>
<comment type="similarity">
    <text evidence="2 8">Belongs to the organo anion transporter (TC 2.A.60) family.</text>
</comment>
<dbReference type="GO" id="GO:0016323">
    <property type="term" value="C:basolateral plasma membrane"/>
    <property type="evidence" value="ECO:0007669"/>
    <property type="project" value="TreeGrafter"/>
</dbReference>
<dbReference type="InterPro" id="IPR002350">
    <property type="entry name" value="Kazal_dom"/>
</dbReference>
<keyword evidence="6 8" id="KW-0472">Membrane</keyword>
<keyword evidence="3" id="KW-1003">Cell membrane</keyword>
<comment type="subcellular location">
    <subcellularLocation>
        <location evidence="1 8">Cell membrane</location>
        <topology evidence="1 8">Multi-pass membrane protein</topology>
    </subcellularLocation>
</comment>